<gene>
    <name evidence="1" type="ORF">PACLA_8A048034</name>
</gene>
<evidence type="ECO:0000313" key="2">
    <source>
        <dbReference type="Proteomes" id="UP001152795"/>
    </source>
</evidence>
<sequence length="531" mass="58996">MILIATKIIVGIHILIYFGTSLVVCNNDIPFCRKRFNELRENEKDWRNRYLNGEGQNLATLRCEANKEYNYERMCMYKKICFHINKGLPAEPYLLIKSTSEIHAIDLTTPKTTVATQTTNIATLKTTVATLKTNVATLKTTVATLKTNVAILKTTVPTLKTTFITLKRTVAILKTTVAILKTTVAILKTTVTATLNTTVASLNATVAATLNTTVATLKTTVEILKTTGANLKTTAKTLKTTVATLETTVATLKTTVATIKTTVAILMTTVAATLNTTVAATLNTTVATLNTTVVISGLARGRMEIDTVDNNLYIADSNSISRVNLVDMCVEVILQNLSVDDIAVDWIKRRLYWAEYSKKQISVANLDGKNKIVLMNTTSYPSGIAMDPTWRFFFWTEPIAKLVRGIRLAPKYTVMLANRKFSEPYAITVDCTEKRVYWLENEIQSGVDHIVSSQYNGVDQKTIISGLFNDYLLGVLGDLLYFLNNDPFYVNEINISNGNISRNILVDNNSYYNDLVVVHSYIQPQQRMGEL</sequence>
<protein>
    <submittedName>
        <fullName evidence="1">Uncharacterized protein</fullName>
    </submittedName>
</protein>
<dbReference type="SMART" id="SM00135">
    <property type="entry name" value="LY"/>
    <property type="match status" value="4"/>
</dbReference>
<name>A0A6S7JQB4_PARCT</name>
<accession>A0A6S7JQB4</accession>
<keyword evidence="2" id="KW-1185">Reference proteome</keyword>
<dbReference type="Gene3D" id="1.20.5.170">
    <property type="match status" value="3"/>
</dbReference>
<dbReference type="Pfam" id="PF00058">
    <property type="entry name" value="Ldl_recept_b"/>
    <property type="match status" value="1"/>
</dbReference>
<dbReference type="Gene3D" id="2.120.10.30">
    <property type="entry name" value="TolB, C-terminal domain"/>
    <property type="match status" value="1"/>
</dbReference>
<organism evidence="1 2">
    <name type="scientific">Paramuricea clavata</name>
    <name type="common">Red gorgonian</name>
    <name type="synonym">Violescent sea-whip</name>
    <dbReference type="NCBI Taxonomy" id="317549"/>
    <lineage>
        <taxon>Eukaryota</taxon>
        <taxon>Metazoa</taxon>
        <taxon>Cnidaria</taxon>
        <taxon>Anthozoa</taxon>
        <taxon>Octocorallia</taxon>
        <taxon>Malacalcyonacea</taxon>
        <taxon>Plexauridae</taxon>
        <taxon>Paramuricea</taxon>
    </lineage>
</organism>
<dbReference type="InterPro" id="IPR050778">
    <property type="entry name" value="Cueball_EGF_LRP_Nidogen"/>
</dbReference>
<proteinExistence type="predicted"/>
<dbReference type="SUPFAM" id="SSF63825">
    <property type="entry name" value="YWTD domain"/>
    <property type="match status" value="1"/>
</dbReference>
<comment type="caution">
    <text evidence="1">The sequence shown here is derived from an EMBL/GenBank/DDBJ whole genome shotgun (WGS) entry which is preliminary data.</text>
</comment>
<dbReference type="EMBL" id="CACRXK020010046">
    <property type="protein sequence ID" value="CAB4018531.1"/>
    <property type="molecule type" value="Genomic_DNA"/>
</dbReference>
<dbReference type="PROSITE" id="PS51120">
    <property type="entry name" value="LDLRB"/>
    <property type="match status" value="1"/>
</dbReference>
<dbReference type="AlphaFoldDB" id="A0A6S7JQB4"/>
<dbReference type="PANTHER" id="PTHR46513:SF13">
    <property type="entry name" value="EGF-LIKE DOMAIN-CONTAINING PROTEIN"/>
    <property type="match status" value="1"/>
</dbReference>
<dbReference type="InterPro" id="IPR000033">
    <property type="entry name" value="LDLR_classB_rpt"/>
</dbReference>
<reference evidence="1" key="1">
    <citation type="submission" date="2020-04" db="EMBL/GenBank/DDBJ databases">
        <authorList>
            <person name="Alioto T."/>
            <person name="Alioto T."/>
            <person name="Gomez Garrido J."/>
        </authorList>
    </citation>
    <scope>NUCLEOTIDE SEQUENCE</scope>
    <source>
        <strain evidence="1">A484AB</strain>
    </source>
</reference>
<dbReference type="PANTHER" id="PTHR46513">
    <property type="entry name" value="VITELLOGENIN RECEPTOR-LIKE PROTEIN-RELATED-RELATED"/>
    <property type="match status" value="1"/>
</dbReference>
<dbReference type="Proteomes" id="UP001152795">
    <property type="component" value="Unassembled WGS sequence"/>
</dbReference>
<evidence type="ECO:0000313" key="1">
    <source>
        <dbReference type="EMBL" id="CAB4018531.1"/>
    </source>
</evidence>
<dbReference type="InterPro" id="IPR011042">
    <property type="entry name" value="6-blade_b-propeller_TolB-like"/>
</dbReference>